<keyword evidence="6" id="KW-0010">Activator</keyword>
<evidence type="ECO:0000256" key="1">
    <source>
        <dbReference type="ARBA" id="ARBA00004419"/>
    </source>
</evidence>
<reference evidence="11 12" key="1">
    <citation type="journal article" date="2023" name="Mol. Biol. Evol.">
        <title>Genomics of Secondarily Temperate Adaptation in the Only Non-Antarctic Icefish.</title>
        <authorList>
            <person name="Rivera-Colon A.G."/>
            <person name="Rayamajhi N."/>
            <person name="Minhas B.F."/>
            <person name="Madrigal G."/>
            <person name="Bilyk K.T."/>
            <person name="Yoon V."/>
            <person name="Hune M."/>
            <person name="Gregory S."/>
            <person name="Cheng C.H.C."/>
            <person name="Catchen J.M."/>
        </authorList>
    </citation>
    <scope>NUCLEOTIDE SEQUENCE [LARGE SCALE GENOMIC DNA]</scope>
    <source>
        <tissue evidence="11">White muscle</tissue>
    </source>
</reference>
<keyword evidence="5" id="KW-0805">Transcription regulation</keyword>
<keyword evidence="3" id="KW-0963">Cytoplasm</keyword>
<evidence type="ECO:0000256" key="2">
    <source>
        <dbReference type="ARBA" id="ARBA00004514"/>
    </source>
</evidence>
<dbReference type="GO" id="GO:0005776">
    <property type="term" value="C:autophagosome"/>
    <property type="evidence" value="ECO:0007669"/>
    <property type="project" value="UniProtKB-SubCell"/>
</dbReference>
<comment type="subcellular location">
    <subcellularLocation>
        <location evidence="2">Cytoplasm</location>
        <location evidence="2">Cytosol</location>
    </subcellularLocation>
    <subcellularLocation>
        <location evidence="1">Cytoplasmic vesicle</location>
        <location evidence="1">Autophagosome</location>
    </subcellularLocation>
    <subcellularLocation>
        <location evidence="10">Nucleus</location>
        <location evidence="10">Nuclear body</location>
    </subcellularLocation>
</comment>
<dbReference type="PANTHER" id="PTHR31671">
    <property type="entry name" value="DIABETES AND OBESITY REGULATED, ISOFORM G"/>
    <property type="match status" value="1"/>
</dbReference>
<keyword evidence="9" id="KW-0968">Cytoplasmic vesicle</keyword>
<dbReference type="GO" id="GO:0016604">
    <property type="term" value="C:nuclear body"/>
    <property type="evidence" value="ECO:0007669"/>
    <property type="project" value="UniProtKB-SubCell"/>
</dbReference>
<name>A0AAN8EA18_CHAGU</name>
<evidence type="ECO:0000256" key="5">
    <source>
        <dbReference type="ARBA" id="ARBA00023015"/>
    </source>
</evidence>
<evidence type="ECO:0000256" key="3">
    <source>
        <dbReference type="ARBA" id="ARBA00022490"/>
    </source>
</evidence>
<dbReference type="Pfam" id="PF14839">
    <property type="entry name" value="DOR"/>
    <property type="match status" value="1"/>
</dbReference>
<evidence type="ECO:0000256" key="7">
    <source>
        <dbReference type="ARBA" id="ARBA00023163"/>
    </source>
</evidence>
<evidence type="ECO:0000256" key="8">
    <source>
        <dbReference type="ARBA" id="ARBA00023242"/>
    </source>
</evidence>
<evidence type="ECO:0000313" key="12">
    <source>
        <dbReference type="Proteomes" id="UP001331515"/>
    </source>
</evidence>
<keyword evidence="7" id="KW-0804">Transcription</keyword>
<evidence type="ECO:0000256" key="9">
    <source>
        <dbReference type="ARBA" id="ARBA00023329"/>
    </source>
</evidence>
<evidence type="ECO:0000256" key="10">
    <source>
        <dbReference type="ARBA" id="ARBA00034306"/>
    </source>
</evidence>
<proteinExistence type="predicted"/>
<keyword evidence="12" id="KW-1185">Reference proteome</keyword>
<dbReference type="GO" id="GO:0005829">
    <property type="term" value="C:cytosol"/>
    <property type="evidence" value="ECO:0007669"/>
    <property type="project" value="UniProtKB-SubCell"/>
</dbReference>
<dbReference type="EMBL" id="JAURVH010001513">
    <property type="protein sequence ID" value="KAK5935920.1"/>
    <property type="molecule type" value="Genomic_DNA"/>
</dbReference>
<dbReference type="InterPro" id="IPR029431">
    <property type="entry name" value="TP53INP"/>
</dbReference>
<keyword evidence="4" id="KW-0072">Autophagy</keyword>
<sequence>MRTKQNIGVVISVGTILNSLEHKEDSVSPKLEQRAWLGDVSGHREDSPKNNFEIKTISEEQATQKDHLGITATPEENNIFYLIRKHLGLKMFGKLLSQLLWNAEEDLEAADSYEELMESEEGGWIIVNLPENEPLSAPPADPLENLLIEHPSMSVYQMRCTMSGEEEVGSDEEEEEEDTPRPAVVRRHISWRLAAWGLPLPGHLQLLAVQRAGAQAERKRLSRGGLHRQNLAKMRCSPAERRYGHFKQPCQRLCNN</sequence>
<evidence type="ECO:0008006" key="13">
    <source>
        <dbReference type="Google" id="ProtNLM"/>
    </source>
</evidence>
<organism evidence="11 12">
    <name type="scientific">Champsocephalus gunnari</name>
    <name type="common">Mackerel icefish</name>
    <dbReference type="NCBI Taxonomy" id="52237"/>
    <lineage>
        <taxon>Eukaryota</taxon>
        <taxon>Metazoa</taxon>
        <taxon>Chordata</taxon>
        <taxon>Craniata</taxon>
        <taxon>Vertebrata</taxon>
        <taxon>Euteleostomi</taxon>
        <taxon>Actinopterygii</taxon>
        <taxon>Neopterygii</taxon>
        <taxon>Teleostei</taxon>
        <taxon>Neoteleostei</taxon>
        <taxon>Acanthomorphata</taxon>
        <taxon>Eupercaria</taxon>
        <taxon>Perciformes</taxon>
        <taxon>Notothenioidei</taxon>
        <taxon>Channichthyidae</taxon>
        <taxon>Champsocephalus</taxon>
    </lineage>
</organism>
<evidence type="ECO:0000256" key="6">
    <source>
        <dbReference type="ARBA" id="ARBA00023159"/>
    </source>
</evidence>
<dbReference type="PANTHER" id="PTHR31671:SF4">
    <property type="entry name" value="SI:CH211-260E23.9"/>
    <property type="match status" value="1"/>
</dbReference>
<keyword evidence="8" id="KW-0539">Nucleus</keyword>
<accession>A0AAN8EA18</accession>
<gene>
    <name evidence="11" type="ORF">CgunFtcFv8_021233</name>
</gene>
<dbReference type="AlphaFoldDB" id="A0AAN8EA18"/>
<dbReference type="GO" id="GO:0045893">
    <property type="term" value="P:positive regulation of DNA-templated transcription"/>
    <property type="evidence" value="ECO:0007669"/>
    <property type="project" value="TreeGrafter"/>
</dbReference>
<dbReference type="GO" id="GO:0000045">
    <property type="term" value="P:autophagosome assembly"/>
    <property type="evidence" value="ECO:0007669"/>
    <property type="project" value="TreeGrafter"/>
</dbReference>
<dbReference type="GO" id="GO:0031410">
    <property type="term" value="C:cytoplasmic vesicle"/>
    <property type="evidence" value="ECO:0007669"/>
    <property type="project" value="UniProtKB-KW"/>
</dbReference>
<protein>
    <recommendedName>
        <fullName evidence="13">Tumor protein p53-inducible nuclear protein 2</fullName>
    </recommendedName>
</protein>
<evidence type="ECO:0000313" key="11">
    <source>
        <dbReference type="EMBL" id="KAK5935920.1"/>
    </source>
</evidence>
<comment type="caution">
    <text evidence="11">The sequence shown here is derived from an EMBL/GenBank/DDBJ whole genome shotgun (WGS) entry which is preliminary data.</text>
</comment>
<evidence type="ECO:0000256" key="4">
    <source>
        <dbReference type="ARBA" id="ARBA00023006"/>
    </source>
</evidence>
<dbReference type="Proteomes" id="UP001331515">
    <property type="component" value="Unassembled WGS sequence"/>
</dbReference>